<dbReference type="EMBL" id="CABVMM010000003">
    <property type="protein sequence ID" value="VVU99804.1"/>
    <property type="molecule type" value="Genomic_DNA"/>
</dbReference>
<evidence type="ECO:0000313" key="1">
    <source>
        <dbReference type="EMBL" id="VVU99804.1"/>
    </source>
</evidence>
<keyword evidence="1" id="KW-0560">Oxidoreductase</keyword>
<keyword evidence="2" id="KW-1185">Reference proteome</keyword>
<dbReference type="EC" id="1.3.-.-" evidence="1"/>
<organism evidence="1 2">
    <name type="scientific">Mesonia oceanica</name>
    <dbReference type="NCBI Taxonomy" id="2687242"/>
    <lineage>
        <taxon>Bacteria</taxon>
        <taxon>Pseudomonadati</taxon>
        <taxon>Bacteroidota</taxon>
        <taxon>Flavobacteriia</taxon>
        <taxon>Flavobacteriales</taxon>
        <taxon>Flavobacteriaceae</taxon>
        <taxon>Mesonia</taxon>
    </lineage>
</organism>
<name>A0AC61Y5S3_9FLAO</name>
<dbReference type="Proteomes" id="UP000356253">
    <property type="component" value="Unassembled WGS sequence"/>
</dbReference>
<comment type="caution">
    <text evidence="1">The sequence shown here is derived from an EMBL/GenBank/DDBJ whole genome shotgun (WGS) entry which is preliminary data.</text>
</comment>
<proteinExistence type="predicted"/>
<sequence>MENLFDVAVIGSGPSGATAAYELAKKGLKTILIEKETLPRYKTCGGGFVYRGLRNMPFSVDEAIDIKFKEVDIIFGSKNLSFKAKREKPIISMVMRDQFDHLIVKKSQAEGVELFENAKVENLVFQENYTQIETSRGKVNTKFIIAADGALSPTAKLAGWEETRRMSPALEYEITVSDETFKKLAGSARFDIDAAPQGYGWCFPKANHLSVGLGCTMKSSKKVNLKKAYQEYLKMLGIEEVLSEEAHGFIIPTSPRTDGFVKKNVFLTGDAAGFADPITAEGISNAIASGIMAAQAIIESQLNLEKAKAIYLEKLNKKLLPELETGIKLAKFFYGQKKLRNILLKKHGQRAAEYMTNIFMGDSTYPQNFYAEVKRKFKIPF</sequence>
<evidence type="ECO:0000313" key="2">
    <source>
        <dbReference type="Proteomes" id="UP000356253"/>
    </source>
</evidence>
<protein>
    <submittedName>
        <fullName evidence="1">Menaquinone reductase</fullName>
        <ecNumber evidence="1">1.3.-.-</ecNumber>
    </submittedName>
</protein>
<gene>
    <name evidence="1" type="primary">menJ</name>
    <name evidence="1" type="ORF">FVB9532_01063</name>
</gene>
<accession>A0AC61Y5S3</accession>
<reference evidence="1" key="1">
    <citation type="submission" date="2019-09" db="EMBL/GenBank/DDBJ databases">
        <authorList>
            <person name="Rodrigo-Torres L."/>
            <person name="Arahal R. D."/>
            <person name="Lucena T."/>
        </authorList>
    </citation>
    <scope>NUCLEOTIDE SEQUENCE</scope>
    <source>
        <strain evidence="1">ISS653</strain>
    </source>
</reference>